<evidence type="ECO:0000313" key="3">
    <source>
        <dbReference type="Proteomes" id="UP000652761"/>
    </source>
</evidence>
<proteinExistence type="predicted"/>
<gene>
    <name evidence="2" type="ORF">Taro_011563</name>
</gene>
<dbReference type="Proteomes" id="UP000652761">
    <property type="component" value="Unassembled WGS sequence"/>
</dbReference>
<sequence>MEGCTQGRVTRRCQGKTRERKANPSPTWGPGGSDETQRAALATAPMTKSYSFIYISAAAGASDGFRASAGGSGGRKAKILHVNKEVPPI</sequence>
<dbReference type="EMBL" id="NMUH01000435">
    <property type="protein sequence ID" value="MQL79133.1"/>
    <property type="molecule type" value="Genomic_DNA"/>
</dbReference>
<protein>
    <submittedName>
        <fullName evidence="2">Uncharacterized protein</fullName>
    </submittedName>
</protein>
<dbReference type="AlphaFoldDB" id="A0A843UD08"/>
<name>A0A843UD08_COLES</name>
<accession>A0A843UD08</accession>
<evidence type="ECO:0000256" key="1">
    <source>
        <dbReference type="SAM" id="MobiDB-lite"/>
    </source>
</evidence>
<feature type="region of interest" description="Disordered" evidence="1">
    <location>
        <begin position="1"/>
        <end position="36"/>
    </location>
</feature>
<reference evidence="2" key="1">
    <citation type="submission" date="2017-07" db="EMBL/GenBank/DDBJ databases">
        <title>Taro Niue Genome Assembly and Annotation.</title>
        <authorList>
            <person name="Atibalentja N."/>
            <person name="Keating K."/>
            <person name="Fields C.J."/>
        </authorList>
    </citation>
    <scope>NUCLEOTIDE SEQUENCE</scope>
    <source>
        <strain evidence="2">Niue_2</strain>
        <tissue evidence="2">Leaf</tissue>
    </source>
</reference>
<comment type="caution">
    <text evidence="2">The sequence shown here is derived from an EMBL/GenBank/DDBJ whole genome shotgun (WGS) entry which is preliminary data.</text>
</comment>
<evidence type="ECO:0000313" key="2">
    <source>
        <dbReference type="EMBL" id="MQL79133.1"/>
    </source>
</evidence>
<organism evidence="2 3">
    <name type="scientific">Colocasia esculenta</name>
    <name type="common">Wild taro</name>
    <name type="synonym">Arum esculentum</name>
    <dbReference type="NCBI Taxonomy" id="4460"/>
    <lineage>
        <taxon>Eukaryota</taxon>
        <taxon>Viridiplantae</taxon>
        <taxon>Streptophyta</taxon>
        <taxon>Embryophyta</taxon>
        <taxon>Tracheophyta</taxon>
        <taxon>Spermatophyta</taxon>
        <taxon>Magnoliopsida</taxon>
        <taxon>Liliopsida</taxon>
        <taxon>Araceae</taxon>
        <taxon>Aroideae</taxon>
        <taxon>Colocasieae</taxon>
        <taxon>Colocasia</taxon>
    </lineage>
</organism>
<keyword evidence="3" id="KW-1185">Reference proteome</keyword>